<feature type="compositionally biased region" description="Polar residues" evidence="15">
    <location>
        <begin position="27"/>
        <end position="38"/>
    </location>
</feature>
<evidence type="ECO:0000313" key="17">
    <source>
        <dbReference type="EMBL" id="KAH3687610.1"/>
    </source>
</evidence>
<feature type="compositionally biased region" description="Low complexity" evidence="15">
    <location>
        <begin position="257"/>
        <end position="271"/>
    </location>
</feature>
<proteinExistence type="inferred from homology"/>
<dbReference type="PANTHER" id="PTHR47428">
    <property type="entry name" value="REGULATORY PROTEIN MIG1-RELATED"/>
    <property type="match status" value="1"/>
</dbReference>
<feature type="region of interest" description="Disordered" evidence="15">
    <location>
        <begin position="450"/>
        <end position="476"/>
    </location>
</feature>
<dbReference type="Pfam" id="PF00096">
    <property type="entry name" value="zf-C2H2"/>
    <property type="match status" value="2"/>
</dbReference>
<comment type="caution">
    <text evidence="17">The sequence shown here is derived from an EMBL/GenBank/DDBJ whole genome shotgun (WGS) entry which is preliminary data.</text>
</comment>
<comment type="subcellular location">
    <subcellularLocation>
        <location evidence="1">Nucleus</location>
    </subcellularLocation>
</comment>
<evidence type="ECO:0000256" key="11">
    <source>
        <dbReference type="ARBA" id="ARBA00038023"/>
    </source>
</evidence>
<feature type="region of interest" description="Disordered" evidence="15">
    <location>
        <begin position="111"/>
        <end position="170"/>
    </location>
</feature>
<evidence type="ECO:0000259" key="16">
    <source>
        <dbReference type="PROSITE" id="PS50157"/>
    </source>
</evidence>
<evidence type="ECO:0000256" key="3">
    <source>
        <dbReference type="ARBA" id="ARBA00022723"/>
    </source>
</evidence>
<dbReference type="GO" id="GO:0000433">
    <property type="term" value="P:carbon catabolite repression of transcription from RNA polymerase II promoter by glucose"/>
    <property type="evidence" value="ECO:0007669"/>
    <property type="project" value="TreeGrafter"/>
</dbReference>
<name>A0A9P8QDM1_WICPI</name>
<keyword evidence="18" id="KW-1185">Reference proteome</keyword>
<dbReference type="PROSITE" id="PS00028">
    <property type="entry name" value="ZINC_FINGER_C2H2_1"/>
    <property type="match status" value="2"/>
</dbReference>
<evidence type="ECO:0000256" key="13">
    <source>
        <dbReference type="ARBA" id="ARBA00068528"/>
    </source>
</evidence>
<dbReference type="SUPFAM" id="SSF57667">
    <property type="entry name" value="beta-beta-alpha zinc fingers"/>
    <property type="match status" value="1"/>
</dbReference>
<evidence type="ECO:0000256" key="4">
    <source>
        <dbReference type="ARBA" id="ARBA00022737"/>
    </source>
</evidence>
<dbReference type="GO" id="GO:0008270">
    <property type="term" value="F:zinc ion binding"/>
    <property type="evidence" value="ECO:0007669"/>
    <property type="project" value="UniProtKB-KW"/>
</dbReference>
<organism evidence="17 18">
    <name type="scientific">Wickerhamomyces pijperi</name>
    <name type="common">Yeast</name>
    <name type="synonym">Pichia pijperi</name>
    <dbReference type="NCBI Taxonomy" id="599730"/>
    <lineage>
        <taxon>Eukaryota</taxon>
        <taxon>Fungi</taxon>
        <taxon>Dikarya</taxon>
        <taxon>Ascomycota</taxon>
        <taxon>Saccharomycotina</taxon>
        <taxon>Saccharomycetes</taxon>
        <taxon>Phaffomycetales</taxon>
        <taxon>Wickerhamomycetaceae</taxon>
        <taxon>Wickerhamomyces</taxon>
    </lineage>
</organism>
<feature type="compositionally biased region" description="Polar residues" evidence="15">
    <location>
        <begin position="450"/>
        <end position="466"/>
    </location>
</feature>
<evidence type="ECO:0000256" key="14">
    <source>
        <dbReference type="PROSITE-ProRule" id="PRU00042"/>
    </source>
</evidence>
<dbReference type="GO" id="GO:0005737">
    <property type="term" value="C:cytoplasm"/>
    <property type="evidence" value="ECO:0007669"/>
    <property type="project" value="TreeGrafter"/>
</dbReference>
<feature type="region of interest" description="Disordered" evidence="15">
    <location>
        <begin position="346"/>
        <end position="380"/>
    </location>
</feature>
<dbReference type="AlphaFoldDB" id="A0A9P8QDM1"/>
<gene>
    <name evidence="17" type="ORF">WICPIJ_001420</name>
</gene>
<keyword evidence="7" id="KW-0805">Transcription regulation</keyword>
<dbReference type="SMART" id="SM00355">
    <property type="entry name" value="ZnF_C2H2"/>
    <property type="match status" value="2"/>
</dbReference>
<reference evidence="17" key="2">
    <citation type="submission" date="2021-01" db="EMBL/GenBank/DDBJ databases">
        <authorList>
            <person name="Schikora-Tamarit M.A."/>
        </authorList>
    </citation>
    <scope>NUCLEOTIDE SEQUENCE</scope>
    <source>
        <strain evidence="17">CBS2887</strain>
    </source>
</reference>
<keyword evidence="6" id="KW-0862">Zinc</keyword>
<evidence type="ECO:0000256" key="8">
    <source>
        <dbReference type="ARBA" id="ARBA00023125"/>
    </source>
</evidence>
<evidence type="ECO:0000256" key="2">
    <source>
        <dbReference type="ARBA" id="ARBA00022491"/>
    </source>
</evidence>
<protein>
    <recommendedName>
        <fullName evidence="13">Regulatory protein MIG1</fullName>
    </recommendedName>
</protein>
<evidence type="ECO:0000256" key="10">
    <source>
        <dbReference type="ARBA" id="ARBA00023242"/>
    </source>
</evidence>
<feature type="region of interest" description="Disordered" evidence="15">
    <location>
        <begin position="305"/>
        <end position="324"/>
    </location>
</feature>
<keyword evidence="5 14" id="KW-0863">Zinc-finger</keyword>
<feature type="region of interest" description="Disordered" evidence="15">
    <location>
        <begin position="1"/>
        <end position="69"/>
    </location>
</feature>
<keyword evidence="9" id="KW-0804">Transcription</keyword>
<feature type="compositionally biased region" description="Polar residues" evidence="15">
    <location>
        <begin position="308"/>
        <end position="324"/>
    </location>
</feature>
<comment type="function">
    <text evidence="12">Involved in glucose repression of glucose metabolism genes.</text>
</comment>
<reference evidence="17" key="1">
    <citation type="journal article" date="2021" name="Open Biol.">
        <title>Shared evolutionary footprints suggest mitochondrial oxidative damage underlies multiple complex I losses in fungi.</title>
        <authorList>
            <person name="Schikora-Tamarit M.A."/>
            <person name="Marcet-Houben M."/>
            <person name="Nosek J."/>
            <person name="Gabaldon T."/>
        </authorList>
    </citation>
    <scope>NUCLEOTIDE SEQUENCE</scope>
    <source>
        <strain evidence="17">CBS2887</strain>
    </source>
</reference>
<evidence type="ECO:0000256" key="7">
    <source>
        <dbReference type="ARBA" id="ARBA00023015"/>
    </source>
</evidence>
<comment type="similarity">
    <text evidence="11">Belongs to the creA/MIG C2H2-type zinc-finger protein family.</text>
</comment>
<dbReference type="EMBL" id="JAEUBG010000721">
    <property type="protein sequence ID" value="KAH3687610.1"/>
    <property type="molecule type" value="Genomic_DNA"/>
</dbReference>
<feature type="region of interest" description="Disordered" evidence="15">
    <location>
        <begin position="246"/>
        <end position="276"/>
    </location>
</feature>
<dbReference type="InterPro" id="IPR036236">
    <property type="entry name" value="Znf_C2H2_sf"/>
</dbReference>
<feature type="compositionally biased region" description="Low complexity" evidence="15">
    <location>
        <begin position="364"/>
        <end position="380"/>
    </location>
</feature>
<accession>A0A9P8QDM1</accession>
<keyword evidence="3" id="KW-0479">Metal-binding</keyword>
<sequence>MVNNMDEPQQINSEPVLETKQEFPCTEQDQAPQSLSADSETEDSKSKTTKNGDTSTTVSSGDKSELPRPYKCPLCEKAFHRLEHQTRHIRTHTGEKPHQCSFPGCFKKFSRSDELTRHSRIHNNPNSRRRPYNLKKNNRGVIMRMDSDGSTGANSNTNQASNDTAAQDGAGDLKTETNMEIENVPSKLLPKSPPTAASFHSNMPLLSNNNSNSSFDINILARAAALELEKDQSLQSVKSLPSLTSYFTPNPIPQQPPTQQQFHTPQPQPQQYKNHQAEIHRPRPNNSYHALSSLSSLQRMTPMHMPAATSQQSNGNGSSVYKSKSNVSLSSYNENLDDDFTLNHERYKKSRPNSPTPSSPVMQSTMSFSSLSNSNSNSSSFTNLHTVLHSSLGMTSIRSTSSQKAKFNILGKTPEATPLQTPAVSPKLNAVKSDELPPIRSLSLNFPVSLSRTGSKSSMSSNQVNVASDAGKDGDK</sequence>
<evidence type="ECO:0000256" key="5">
    <source>
        <dbReference type="ARBA" id="ARBA00022771"/>
    </source>
</evidence>
<feature type="compositionally biased region" description="Polar residues" evidence="15">
    <location>
        <begin position="1"/>
        <end position="13"/>
    </location>
</feature>
<dbReference type="PROSITE" id="PS50157">
    <property type="entry name" value="ZINC_FINGER_C2H2_2"/>
    <property type="match status" value="2"/>
</dbReference>
<feature type="compositionally biased region" description="Polar residues" evidence="15">
    <location>
        <begin position="148"/>
        <end position="165"/>
    </location>
</feature>
<feature type="compositionally biased region" description="Basic residues" evidence="15">
    <location>
        <begin position="127"/>
        <end position="138"/>
    </location>
</feature>
<evidence type="ECO:0000256" key="9">
    <source>
        <dbReference type="ARBA" id="ARBA00023163"/>
    </source>
</evidence>
<dbReference type="GO" id="GO:0000978">
    <property type="term" value="F:RNA polymerase II cis-regulatory region sequence-specific DNA binding"/>
    <property type="evidence" value="ECO:0007669"/>
    <property type="project" value="TreeGrafter"/>
</dbReference>
<dbReference type="InterPro" id="IPR013087">
    <property type="entry name" value="Znf_C2H2_type"/>
</dbReference>
<dbReference type="Proteomes" id="UP000774326">
    <property type="component" value="Unassembled WGS sequence"/>
</dbReference>
<dbReference type="FunFam" id="3.30.160.60:FF:000152">
    <property type="entry name" value="DNA-binding protein creA"/>
    <property type="match status" value="1"/>
</dbReference>
<evidence type="ECO:0000313" key="18">
    <source>
        <dbReference type="Proteomes" id="UP000774326"/>
    </source>
</evidence>
<feature type="compositionally biased region" description="Polar residues" evidence="15">
    <location>
        <begin position="49"/>
        <end position="61"/>
    </location>
</feature>
<dbReference type="FunFam" id="3.30.160.60:FF:000089">
    <property type="entry name" value="DNA-binding protein creA"/>
    <property type="match status" value="1"/>
</dbReference>
<evidence type="ECO:0000256" key="15">
    <source>
        <dbReference type="SAM" id="MobiDB-lite"/>
    </source>
</evidence>
<dbReference type="OrthoDB" id="654211at2759"/>
<dbReference type="Gene3D" id="3.30.160.60">
    <property type="entry name" value="Classic Zinc Finger"/>
    <property type="match status" value="2"/>
</dbReference>
<feature type="domain" description="C2H2-type" evidence="16">
    <location>
        <begin position="70"/>
        <end position="97"/>
    </location>
</feature>
<evidence type="ECO:0000256" key="1">
    <source>
        <dbReference type="ARBA" id="ARBA00004123"/>
    </source>
</evidence>
<dbReference type="PANTHER" id="PTHR47428:SF1">
    <property type="entry name" value="REGULATORY PROTEIN MIG1-RELATED"/>
    <property type="match status" value="1"/>
</dbReference>
<keyword evidence="4" id="KW-0677">Repeat</keyword>
<evidence type="ECO:0000256" key="6">
    <source>
        <dbReference type="ARBA" id="ARBA00022833"/>
    </source>
</evidence>
<keyword evidence="10" id="KW-0539">Nucleus</keyword>
<feature type="domain" description="C2H2-type" evidence="16">
    <location>
        <begin position="98"/>
        <end position="127"/>
    </location>
</feature>
<keyword evidence="8" id="KW-0238">DNA-binding</keyword>
<dbReference type="GO" id="GO:0005634">
    <property type="term" value="C:nucleus"/>
    <property type="evidence" value="ECO:0007669"/>
    <property type="project" value="UniProtKB-SubCell"/>
</dbReference>
<evidence type="ECO:0000256" key="12">
    <source>
        <dbReference type="ARBA" id="ARBA00056233"/>
    </source>
</evidence>
<dbReference type="InterPro" id="IPR051007">
    <property type="entry name" value="creA/MIG_C2H2-ZnF"/>
</dbReference>
<keyword evidence="2" id="KW-0678">Repressor</keyword>